<keyword evidence="3" id="KW-1185">Reference proteome</keyword>
<name>A0AAE1LRE1_9NEOP</name>
<sequence>MWTEDFGKTNIIDIYAYYSKFESLGISEEQFGKIDWVTDRGANVKKSPRGSPAKAIKGSNKVLLICQNAEAAASAVKSADKKIKLPFDLQAFQKLVKTANTQHYLYSATLQFINSHRKKSLYSISVLTRLVEQILKAVGQPPLMCNHEEMQEAIDFLSVLEHTGTVPASEYEKLRLHFLPGGADEADFVQDTKTALSSEVHVLARLHQVKLAKDLVTYMKSSNRAQLLDRRLLQEVDTRWNSMCIMLKSVSVVEKYTKITEVLTAKKEKKRLKGLDLEVLKWMVDLLDPFRELTLELEGQLYPTMPLVLPTSVELFNHCSPQLLDNPTDEAMRQRALEKLTDKLKPTMKEKVATFLVPAYRNLEMLSEDERTEVHNHVRSLIRRPDPSPTADLDDPETETPDEPLAKKPRFGSRFQKWKAPAVCQRDEVADYIEKAPCVDLEDVYTYWKSQVHYI</sequence>
<evidence type="ECO:0000256" key="1">
    <source>
        <dbReference type="SAM" id="MobiDB-lite"/>
    </source>
</evidence>
<evidence type="ECO:0000313" key="2">
    <source>
        <dbReference type="EMBL" id="KAK3929811.1"/>
    </source>
</evidence>
<dbReference type="AlphaFoldDB" id="A0AAE1LRE1"/>
<dbReference type="PANTHER" id="PTHR46169">
    <property type="entry name" value="DNA REPLICATION-RELATED ELEMENT FACTOR, ISOFORM A"/>
    <property type="match status" value="1"/>
</dbReference>
<dbReference type="GO" id="GO:0005634">
    <property type="term" value="C:nucleus"/>
    <property type="evidence" value="ECO:0007669"/>
    <property type="project" value="TreeGrafter"/>
</dbReference>
<dbReference type="GO" id="GO:0006357">
    <property type="term" value="P:regulation of transcription by RNA polymerase II"/>
    <property type="evidence" value="ECO:0007669"/>
    <property type="project" value="TreeGrafter"/>
</dbReference>
<dbReference type="InterPro" id="IPR012337">
    <property type="entry name" value="RNaseH-like_sf"/>
</dbReference>
<evidence type="ECO:0000313" key="3">
    <source>
        <dbReference type="Proteomes" id="UP001219518"/>
    </source>
</evidence>
<reference evidence="2" key="1">
    <citation type="submission" date="2021-07" db="EMBL/GenBank/DDBJ databases">
        <authorList>
            <person name="Catto M.A."/>
            <person name="Jacobson A."/>
            <person name="Kennedy G."/>
            <person name="Labadie P."/>
            <person name="Hunt B.G."/>
            <person name="Srinivasan R."/>
        </authorList>
    </citation>
    <scope>NUCLEOTIDE SEQUENCE</scope>
    <source>
        <strain evidence="2">PL_HMW_Pooled</strain>
        <tissue evidence="2">Head</tissue>
    </source>
</reference>
<feature type="region of interest" description="Disordered" evidence="1">
    <location>
        <begin position="377"/>
        <end position="410"/>
    </location>
</feature>
<organism evidence="2 3">
    <name type="scientific">Frankliniella fusca</name>
    <dbReference type="NCBI Taxonomy" id="407009"/>
    <lineage>
        <taxon>Eukaryota</taxon>
        <taxon>Metazoa</taxon>
        <taxon>Ecdysozoa</taxon>
        <taxon>Arthropoda</taxon>
        <taxon>Hexapoda</taxon>
        <taxon>Insecta</taxon>
        <taxon>Pterygota</taxon>
        <taxon>Neoptera</taxon>
        <taxon>Paraneoptera</taxon>
        <taxon>Thysanoptera</taxon>
        <taxon>Terebrantia</taxon>
        <taxon>Thripoidea</taxon>
        <taxon>Thripidae</taxon>
        <taxon>Frankliniella</taxon>
    </lineage>
</organism>
<accession>A0AAE1LRE1</accession>
<dbReference type="Proteomes" id="UP001219518">
    <property type="component" value="Unassembled WGS sequence"/>
</dbReference>
<gene>
    <name evidence="2" type="ORF">KUF71_020204</name>
</gene>
<feature type="compositionally biased region" description="Acidic residues" evidence="1">
    <location>
        <begin position="392"/>
        <end position="402"/>
    </location>
</feature>
<proteinExistence type="predicted"/>
<dbReference type="SUPFAM" id="SSF53098">
    <property type="entry name" value="Ribonuclease H-like"/>
    <property type="match status" value="1"/>
</dbReference>
<reference evidence="2" key="2">
    <citation type="journal article" date="2023" name="BMC Genomics">
        <title>Pest status, molecular evolution, and epigenetic factors derived from the genome assembly of Frankliniella fusca, a thysanopteran phytovirus vector.</title>
        <authorList>
            <person name="Catto M.A."/>
            <person name="Labadie P.E."/>
            <person name="Jacobson A.L."/>
            <person name="Kennedy G.G."/>
            <person name="Srinivasan R."/>
            <person name="Hunt B.G."/>
        </authorList>
    </citation>
    <scope>NUCLEOTIDE SEQUENCE</scope>
    <source>
        <strain evidence="2">PL_HMW_Pooled</strain>
    </source>
</reference>
<protein>
    <submittedName>
        <fullName evidence="2">Transposable element Hobo transposase</fullName>
    </submittedName>
</protein>
<dbReference type="InterPro" id="IPR052717">
    <property type="entry name" value="Vacuolar_transposase_reg"/>
</dbReference>
<dbReference type="EMBL" id="JAHWGI010001404">
    <property type="protein sequence ID" value="KAK3929811.1"/>
    <property type="molecule type" value="Genomic_DNA"/>
</dbReference>
<dbReference type="PANTHER" id="PTHR46169:SF29">
    <property type="entry name" value="DNA REPLICATION-RELATED ELEMENT FACTOR, ISOFORM A"/>
    <property type="match status" value="1"/>
</dbReference>
<comment type="caution">
    <text evidence="2">The sequence shown here is derived from an EMBL/GenBank/DDBJ whole genome shotgun (WGS) entry which is preliminary data.</text>
</comment>